<comment type="caution">
    <text evidence="8">The sequence shown here is derived from an EMBL/GenBank/DDBJ whole genome shotgun (WGS) entry which is preliminary data.</text>
</comment>
<evidence type="ECO:0000256" key="6">
    <source>
        <dbReference type="SAM" id="MobiDB-lite"/>
    </source>
</evidence>
<dbReference type="Proteomes" id="UP001157974">
    <property type="component" value="Unassembled WGS sequence"/>
</dbReference>
<dbReference type="InterPro" id="IPR005825">
    <property type="entry name" value="Ribosomal_uL24_CS"/>
</dbReference>
<dbReference type="EMBL" id="JAMWBK010000009">
    <property type="protein sequence ID" value="KAJ8902403.1"/>
    <property type="molecule type" value="Genomic_DNA"/>
</dbReference>
<evidence type="ECO:0000256" key="2">
    <source>
        <dbReference type="ARBA" id="ARBA00010618"/>
    </source>
</evidence>
<proteinExistence type="inferred from homology"/>
<reference evidence="8 9" key="1">
    <citation type="journal article" date="2023" name="Nat. Commun.">
        <title>Origin of minicircular mitochondrial genomes in red algae.</title>
        <authorList>
            <person name="Lee Y."/>
            <person name="Cho C.H."/>
            <person name="Lee Y.M."/>
            <person name="Park S.I."/>
            <person name="Yang J.H."/>
            <person name="West J.A."/>
            <person name="Bhattacharya D."/>
            <person name="Yoon H.S."/>
        </authorList>
    </citation>
    <scope>NUCLEOTIDE SEQUENCE [LARGE SCALE GENOMIC DNA]</scope>
    <source>
        <strain evidence="8 9">CCMP1338</strain>
        <tissue evidence="8">Whole cell</tissue>
    </source>
</reference>
<dbReference type="GO" id="GO:0003723">
    <property type="term" value="F:RNA binding"/>
    <property type="evidence" value="ECO:0007669"/>
    <property type="project" value="InterPro"/>
</dbReference>
<dbReference type="PROSITE" id="PS01108">
    <property type="entry name" value="RIBOSOMAL_L24"/>
    <property type="match status" value="1"/>
</dbReference>
<keyword evidence="9" id="KW-1185">Reference proteome</keyword>
<comment type="similarity">
    <text evidence="2">Belongs to the universal ribosomal protein uL24 family.</text>
</comment>
<dbReference type="GO" id="GO:0006412">
    <property type="term" value="P:translation"/>
    <property type="evidence" value="ECO:0007669"/>
    <property type="project" value="InterPro"/>
</dbReference>
<keyword evidence="3" id="KW-0689">Ribosomal protein</keyword>
<dbReference type="Gene3D" id="2.30.30.30">
    <property type="match status" value="1"/>
</dbReference>
<dbReference type="SUPFAM" id="SSF50104">
    <property type="entry name" value="Translation proteins SH3-like domain"/>
    <property type="match status" value="1"/>
</dbReference>
<accession>A0AAV8UIQ5</accession>
<feature type="domain" description="KOW" evidence="7">
    <location>
        <begin position="48"/>
        <end position="75"/>
    </location>
</feature>
<organism evidence="8 9">
    <name type="scientific">Rhodosorus marinus</name>
    <dbReference type="NCBI Taxonomy" id="101924"/>
    <lineage>
        <taxon>Eukaryota</taxon>
        <taxon>Rhodophyta</taxon>
        <taxon>Stylonematophyceae</taxon>
        <taxon>Stylonematales</taxon>
        <taxon>Stylonemataceae</taxon>
        <taxon>Rhodosorus</taxon>
    </lineage>
</organism>
<dbReference type="GO" id="GO:0015934">
    <property type="term" value="C:large ribosomal subunit"/>
    <property type="evidence" value="ECO:0007669"/>
    <property type="project" value="InterPro"/>
</dbReference>
<dbReference type="CDD" id="cd06089">
    <property type="entry name" value="KOW_RPL26"/>
    <property type="match status" value="1"/>
</dbReference>
<dbReference type="InterPro" id="IPR005824">
    <property type="entry name" value="KOW"/>
</dbReference>
<dbReference type="GO" id="GO:0003735">
    <property type="term" value="F:structural constituent of ribosome"/>
    <property type="evidence" value="ECO:0007669"/>
    <property type="project" value="InterPro"/>
</dbReference>
<dbReference type="InterPro" id="IPR008991">
    <property type="entry name" value="Translation_prot_SH3-like_sf"/>
</dbReference>
<dbReference type="Pfam" id="PF16906">
    <property type="entry name" value="Ribosomal_L26"/>
    <property type="match status" value="1"/>
</dbReference>
<dbReference type="InterPro" id="IPR041988">
    <property type="entry name" value="Ribosomal_uL24_KOW"/>
</dbReference>
<evidence type="ECO:0000256" key="5">
    <source>
        <dbReference type="ARBA" id="ARBA00035282"/>
    </source>
</evidence>
<dbReference type="NCBIfam" id="TIGR01080">
    <property type="entry name" value="rplX_A_E"/>
    <property type="match status" value="1"/>
</dbReference>
<dbReference type="InterPro" id="IPR014722">
    <property type="entry name" value="Rib_uL2_dom2"/>
</dbReference>
<dbReference type="PANTHER" id="PTHR11143">
    <property type="entry name" value="60S RIBOSOMAL PROTEIN L26 FAMILY MEMBER"/>
    <property type="match status" value="1"/>
</dbReference>
<name>A0AAV8UIQ5_9RHOD</name>
<evidence type="ECO:0000259" key="7">
    <source>
        <dbReference type="SMART" id="SM00739"/>
    </source>
</evidence>
<evidence type="ECO:0000256" key="3">
    <source>
        <dbReference type="ARBA" id="ARBA00022980"/>
    </source>
</evidence>
<feature type="region of interest" description="Disordered" evidence="6">
    <location>
        <begin position="1"/>
        <end position="22"/>
    </location>
</feature>
<dbReference type="FunFam" id="2.30.30.30:FF:000009">
    <property type="entry name" value="60S ribosomal protein L26"/>
    <property type="match status" value="1"/>
</dbReference>
<evidence type="ECO:0000256" key="1">
    <source>
        <dbReference type="ARBA" id="ARBA00004072"/>
    </source>
</evidence>
<sequence length="142" mass="16370">MKRSSTVSSSRRKSRKAHFTAPSSVRRKIMSAGLSSELRSKYNCRSLPIRKDDEVMIVRGLYKNREGKVITCYRKKYCIYVDNVVREKATSAKVNVPIHPSNCVIMKLKLDKDRKALLERKDRSKEIKGKFTEEEVAMADVD</sequence>
<evidence type="ECO:0000313" key="8">
    <source>
        <dbReference type="EMBL" id="KAJ8902403.1"/>
    </source>
</evidence>
<gene>
    <name evidence="8" type="ORF">NDN08_006808</name>
</gene>
<dbReference type="SMART" id="SM00739">
    <property type="entry name" value="KOW"/>
    <property type="match status" value="1"/>
</dbReference>
<protein>
    <recommendedName>
        <fullName evidence="5">Large ribosomal subunit protein uL24c</fullName>
    </recommendedName>
</protein>
<keyword evidence="4" id="KW-0687">Ribonucleoprotein</keyword>
<comment type="function">
    <text evidence="1">One of two assembly initiator proteins, it binds directly to the 5'-end of the 23S rRNA, where it nucleates assembly of the 50S subunit.</text>
</comment>
<dbReference type="AlphaFoldDB" id="A0AAV8UIQ5"/>
<dbReference type="InterPro" id="IPR005756">
    <property type="entry name" value="Ribosomal_uL24_euk/arc"/>
</dbReference>
<evidence type="ECO:0000256" key="4">
    <source>
        <dbReference type="ARBA" id="ARBA00023274"/>
    </source>
</evidence>
<evidence type="ECO:0000313" key="9">
    <source>
        <dbReference type="Proteomes" id="UP001157974"/>
    </source>
</evidence>